<comment type="caution">
    <text evidence="7">The sequence shown here is derived from an EMBL/GenBank/DDBJ whole genome shotgun (WGS) entry which is preliminary data.</text>
</comment>
<dbReference type="InterPro" id="IPR050553">
    <property type="entry name" value="Thioredoxin_ResA/DsbE_sf"/>
</dbReference>
<dbReference type="Gene3D" id="3.40.30.10">
    <property type="entry name" value="Glutaredoxin"/>
    <property type="match status" value="1"/>
</dbReference>
<proteinExistence type="predicted"/>
<dbReference type="InterPro" id="IPR013766">
    <property type="entry name" value="Thioredoxin_domain"/>
</dbReference>
<dbReference type="PANTHER" id="PTHR42852:SF6">
    <property type="entry name" value="THIOL:DISULFIDE INTERCHANGE PROTEIN DSBE"/>
    <property type="match status" value="1"/>
</dbReference>
<gene>
    <name evidence="7" type="ORF">WDZ17_03150</name>
</gene>
<keyword evidence="3" id="KW-0735">Signal-anchor</keyword>
<protein>
    <submittedName>
        <fullName evidence="7">TlpA disulfide reductase family protein</fullName>
    </submittedName>
</protein>
<accession>A0ABU8RGU8</accession>
<evidence type="ECO:0000313" key="7">
    <source>
        <dbReference type="EMBL" id="MEJ5944291.1"/>
    </source>
</evidence>
<dbReference type="Pfam" id="PF08534">
    <property type="entry name" value="Redoxin"/>
    <property type="match status" value="1"/>
</dbReference>
<keyword evidence="4" id="KW-1015">Disulfide bond</keyword>
<keyword evidence="8" id="KW-1185">Reference proteome</keyword>
<dbReference type="CDD" id="cd02966">
    <property type="entry name" value="TlpA_like_family"/>
    <property type="match status" value="1"/>
</dbReference>
<dbReference type="EMBL" id="JBBIAA010000002">
    <property type="protein sequence ID" value="MEJ5944291.1"/>
    <property type="molecule type" value="Genomic_DNA"/>
</dbReference>
<dbReference type="Proteomes" id="UP001387100">
    <property type="component" value="Unassembled WGS sequence"/>
</dbReference>
<name>A0ABU8RGU8_9ACTN</name>
<evidence type="ECO:0000256" key="5">
    <source>
        <dbReference type="ARBA" id="ARBA00023284"/>
    </source>
</evidence>
<sequence length="206" mass="20843">MRGADAQGRHRDHGSARRGAAVALAAAGALVLAGCTTGDAQQVVGQGYVAGDGSLVQLAPEDRGDPVELAGTTLDGEQVDVADWRGAPVVLNTWFAACGPCREEAPDLVEVATATAGDGVNFLGINVSDGPAQGTAFEEQFGVPYPSLEDRDGKGVLALRGQLPPASTPTTLVLDPQGRVAARFSGAVQDPSTLRAVIDDAAAEGA</sequence>
<evidence type="ECO:0000259" key="6">
    <source>
        <dbReference type="PROSITE" id="PS51352"/>
    </source>
</evidence>
<dbReference type="PANTHER" id="PTHR42852">
    <property type="entry name" value="THIOL:DISULFIDE INTERCHANGE PROTEIN DSBE"/>
    <property type="match status" value="1"/>
</dbReference>
<comment type="subcellular location">
    <subcellularLocation>
        <location evidence="1">Cell envelope</location>
    </subcellularLocation>
</comment>
<dbReference type="PROSITE" id="PS51257">
    <property type="entry name" value="PROKAR_LIPOPROTEIN"/>
    <property type="match status" value="1"/>
</dbReference>
<keyword evidence="5" id="KW-0676">Redox-active center</keyword>
<dbReference type="InterPro" id="IPR036249">
    <property type="entry name" value="Thioredoxin-like_sf"/>
</dbReference>
<evidence type="ECO:0000256" key="2">
    <source>
        <dbReference type="ARBA" id="ARBA00022748"/>
    </source>
</evidence>
<evidence type="ECO:0000256" key="4">
    <source>
        <dbReference type="ARBA" id="ARBA00023157"/>
    </source>
</evidence>
<dbReference type="RefSeq" id="WP_339573680.1">
    <property type="nucleotide sequence ID" value="NZ_JBBIAA010000002.1"/>
</dbReference>
<evidence type="ECO:0000256" key="1">
    <source>
        <dbReference type="ARBA" id="ARBA00004196"/>
    </source>
</evidence>
<evidence type="ECO:0000313" key="8">
    <source>
        <dbReference type="Proteomes" id="UP001387100"/>
    </source>
</evidence>
<dbReference type="InterPro" id="IPR013740">
    <property type="entry name" value="Redoxin"/>
</dbReference>
<dbReference type="SUPFAM" id="SSF52833">
    <property type="entry name" value="Thioredoxin-like"/>
    <property type="match status" value="1"/>
</dbReference>
<reference evidence="7 8" key="1">
    <citation type="journal article" date="2017" name="Int. J. Syst. Evol. Microbiol.">
        <title>Pseudokineococcus basanitobsidens sp. nov., isolated from volcanic rock.</title>
        <authorList>
            <person name="Lee D.W."/>
            <person name="Park M.Y."/>
            <person name="Kim J.J."/>
            <person name="Kim B.S."/>
        </authorList>
    </citation>
    <scope>NUCLEOTIDE SEQUENCE [LARGE SCALE GENOMIC DNA]</scope>
    <source>
        <strain evidence="7 8">DSM 103726</strain>
    </source>
</reference>
<organism evidence="7 8">
    <name type="scientific">Pseudokineococcus basanitobsidens</name>
    <dbReference type="NCBI Taxonomy" id="1926649"/>
    <lineage>
        <taxon>Bacteria</taxon>
        <taxon>Bacillati</taxon>
        <taxon>Actinomycetota</taxon>
        <taxon>Actinomycetes</taxon>
        <taxon>Kineosporiales</taxon>
        <taxon>Kineosporiaceae</taxon>
        <taxon>Pseudokineococcus</taxon>
    </lineage>
</organism>
<dbReference type="PROSITE" id="PS51352">
    <property type="entry name" value="THIOREDOXIN_2"/>
    <property type="match status" value="1"/>
</dbReference>
<evidence type="ECO:0000256" key="3">
    <source>
        <dbReference type="ARBA" id="ARBA00022968"/>
    </source>
</evidence>
<keyword evidence="3" id="KW-0812">Transmembrane</keyword>
<keyword evidence="2" id="KW-0201">Cytochrome c-type biogenesis</keyword>
<feature type="domain" description="Thioredoxin" evidence="6">
    <location>
        <begin position="58"/>
        <end position="203"/>
    </location>
</feature>